<reference evidence="11" key="1">
    <citation type="submission" date="2020-05" db="EMBL/GenBank/DDBJ databases">
        <title>WGS assembly of Panicum virgatum.</title>
        <authorList>
            <person name="Lovell J.T."/>
            <person name="Jenkins J."/>
            <person name="Shu S."/>
            <person name="Juenger T.E."/>
            <person name="Schmutz J."/>
        </authorList>
    </citation>
    <scope>NUCLEOTIDE SEQUENCE</scope>
    <source>
        <strain evidence="11">AP13</strain>
    </source>
</reference>
<accession>A0A8T0U7I4</accession>
<gene>
    <name evidence="11" type="ORF">PVAP13_3NG175006</name>
</gene>
<evidence type="ECO:0000256" key="1">
    <source>
        <dbReference type="ARBA" id="ARBA00004251"/>
    </source>
</evidence>
<dbReference type="InterPro" id="IPR003591">
    <property type="entry name" value="Leu-rich_rpt_typical-subtyp"/>
</dbReference>
<keyword evidence="10" id="KW-0325">Glycoprotein</keyword>
<dbReference type="PANTHER" id="PTHR48063">
    <property type="entry name" value="LRR RECEPTOR-LIKE KINASE"/>
    <property type="match status" value="1"/>
</dbReference>
<keyword evidence="3" id="KW-1003">Cell membrane</keyword>
<dbReference type="AlphaFoldDB" id="A0A8T0U7I4"/>
<sequence>MLELRLRNARAGYYSYGGAPLAGQISRSLLALRRLRRLDLGWNHLHQGPGGRVPAFHGGLARLERLDLPGVPFVGGVPPQLGNLSRLRHLDLSYAAGLKARDLSWLARLPSLRYLNLRMADLGEVAGWPLSITMVPSLRVLDLSECSLVSVNQSVPHHNLTNLQRLDLSWNYFDHPIASAWFWNVTSLEYLHLGVCRRSRRRRRVSPGLEKNGVRCVHGACLFLGLHHHHLGSTSMHGRFPDALGDMASLRFLDSSGYAYTSSSIVMPQLKNLCSLEILNLGSSRLLGAAAEIFENLPRCSPNRLQELYLTDNSIDGDLVSLSTLDLSGNHLTGHVSGAIATLGNLTNLVLRHNGFDGVIREEHFDGLAKLKYIDMSANSLKIEIGSEWMPPFRLWYADFSTCRMGPKFPARLKWMRNPPNPGPCPIPPWFSSAFSNAIFLNVSQNELSGGLQPNMENMSVVNLDLNSNQLTGRVPPLPKNIASLDISMNSLSGPLPANFGVNLLELFLFNNGITGSVSESICKSKGLTNIYLADNLFEGELPQCFGNRAIVYLDVSNNSFSGSIPSSMQNCNTGLPTSTGWPVLNGTSFSTGQNAWY</sequence>
<dbReference type="EMBL" id="CM029042">
    <property type="protein sequence ID" value="KAG2620071.1"/>
    <property type="molecule type" value="Genomic_DNA"/>
</dbReference>
<evidence type="ECO:0000256" key="9">
    <source>
        <dbReference type="ARBA" id="ARBA00023136"/>
    </source>
</evidence>
<dbReference type="PANTHER" id="PTHR48063:SF40">
    <property type="entry name" value="LEUCINE-RICH REPEAT-CONTAINING N-TERMINAL PLANT-TYPE DOMAIN-CONTAINING PROTEIN"/>
    <property type="match status" value="1"/>
</dbReference>
<dbReference type="GO" id="GO:0005886">
    <property type="term" value="C:plasma membrane"/>
    <property type="evidence" value="ECO:0007669"/>
    <property type="project" value="UniProtKB-SubCell"/>
</dbReference>
<evidence type="ECO:0000256" key="4">
    <source>
        <dbReference type="ARBA" id="ARBA00022614"/>
    </source>
</evidence>
<keyword evidence="12" id="KW-1185">Reference proteome</keyword>
<dbReference type="SMART" id="SM00369">
    <property type="entry name" value="LRR_TYP"/>
    <property type="match status" value="5"/>
</dbReference>
<name>A0A8T0U7I4_PANVG</name>
<evidence type="ECO:0000256" key="10">
    <source>
        <dbReference type="ARBA" id="ARBA00023180"/>
    </source>
</evidence>
<evidence type="ECO:0000256" key="3">
    <source>
        <dbReference type="ARBA" id="ARBA00022475"/>
    </source>
</evidence>
<evidence type="ECO:0000256" key="6">
    <source>
        <dbReference type="ARBA" id="ARBA00022729"/>
    </source>
</evidence>
<dbReference type="InterPro" id="IPR046956">
    <property type="entry name" value="RLP23-like"/>
</dbReference>
<evidence type="ECO:0000313" key="11">
    <source>
        <dbReference type="EMBL" id="KAG2620071.1"/>
    </source>
</evidence>
<evidence type="ECO:0000313" key="12">
    <source>
        <dbReference type="Proteomes" id="UP000823388"/>
    </source>
</evidence>
<evidence type="ECO:0000256" key="2">
    <source>
        <dbReference type="ARBA" id="ARBA00009592"/>
    </source>
</evidence>
<keyword evidence="9" id="KW-0472">Membrane</keyword>
<keyword evidence="4" id="KW-0433">Leucine-rich repeat</keyword>
<keyword evidence="8" id="KW-1133">Transmembrane helix</keyword>
<dbReference type="Pfam" id="PF00560">
    <property type="entry name" value="LRR_1"/>
    <property type="match status" value="1"/>
</dbReference>
<dbReference type="InterPro" id="IPR001611">
    <property type="entry name" value="Leu-rich_rpt"/>
</dbReference>
<evidence type="ECO:0000256" key="7">
    <source>
        <dbReference type="ARBA" id="ARBA00022737"/>
    </source>
</evidence>
<keyword evidence="6" id="KW-0732">Signal</keyword>
<dbReference type="Proteomes" id="UP000823388">
    <property type="component" value="Chromosome 3N"/>
</dbReference>
<dbReference type="InterPro" id="IPR032675">
    <property type="entry name" value="LRR_dom_sf"/>
</dbReference>
<comment type="caution">
    <text evidence="11">The sequence shown here is derived from an EMBL/GenBank/DDBJ whole genome shotgun (WGS) entry which is preliminary data.</text>
</comment>
<comment type="subcellular location">
    <subcellularLocation>
        <location evidence="1">Cell membrane</location>
        <topology evidence="1">Single-pass type I membrane protein</topology>
    </subcellularLocation>
</comment>
<evidence type="ECO:0000256" key="5">
    <source>
        <dbReference type="ARBA" id="ARBA00022692"/>
    </source>
</evidence>
<proteinExistence type="inferred from homology"/>
<dbReference type="Gene3D" id="3.80.10.10">
    <property type="entry name" value="Ribonuclease Inhibitor"/>
    <property type="match status" value="3"/>
</dbReference>
<evidence type="ECO:0000256" key="8">
    <source>
        <dbReference type="ARBA" id="ARBA00022989"/>
    </source>
</evidence>
<dbReference type="SUPFAM" id="SSF52058">
    <property type="entry name" value="L domain-like"/>
    <property type="match status" value="2"/>
</dbReference>
<keyword evidence="5" id="KW-0812">Transmembrane</keyword>
<dbReference type="Pfam" id="PF13855">
    <property type="entry name" value="LRR_8"/>
    <property type="match status" value="2"/>
</dbReference>
<organism evidence="11 12">
    <name type="scientific">Panicum virgatum</name>
    <name type="common">Blackwell switchgrass</name>
    <dbReference type="NCBI Taxonomy" id="38727"/>
    <lineage>
        <taxon>Eukaryota</taxon>
        <taxon>Viridiplantae</taxon>
        <taxon>Streptophyta</taxon>
        <taxon>Embryophyta</taxon>
        <taxon>Tracheophyta</taxon>
        <taxon>Spermatophyta</taxon>
        <taxon>Magnoliopsida</taxon>
        <taxon>Liliopsida</taxon>
        <taxon>Poales</taxon>
        <taxon>Poaceae</taxon>
        <taxon>PACMAD clade</taxon>
        <taxon>Panicoideae</taxon>
        <taxon>Panicodae</taxon>
        <taxon>Paniceae</taxon>
        <taxon>Panicinae</taxon>
        <taxon>Panicum</taxon>
        <taxon>Panicum sect. Hiantes</taxon>
    </lineage>
</organism>
<protein>
    <submittedName>
        <fullName evidence="11">Uncharacterized protein</fullName>
    </submittedName>
</protein>
<comment type="similarity">
    <text evidence="2">Belongs to the RLP family.</text>
</comment>
<keyword evidence="7" id="KW-0677">Repeat</keyword>